<proteinExistence type="predicted"/>
<reference evidence="1" key="1">
    <citation type="submission" date="2022-07" db="EMBL/GenBank/DDBJ databases">
        <title>Parvularcula maris sp. nov., an algicidal bacterium isolated from seawater.</title>
        <authorList>
            <person name="Li F."/>
        </authorList>
    </citation>
    <scope>NUCLEOTIDE SEQUENCE</scope>
    <source>
        <strain evidence="1">BGMRC 0090</strain>
    </source>
</reference>
<sequence>MLEVLFLLIGGNPRGLCGLADLLPSAEQAPFVQTFSIGNLIDGSPSPYIRAEIDGQPAFFLLDTAEHISFVYPEAVSRSQDEPLPSRDDVDYCSVVSSQRAEVSFAGDEARELPIAVEGCGTEQRYQHGISGHYSVGSLGVCGCAVLNLKAQTLTRMSEPDACSAWEPFHAMQMSQFNEGSEAVHIDASFGGHTVTTVAATGLIYQQIPTELFDLLLSEGKLNSVRVRENGLRSAKGPIEFKLGSYTTTLPGVRESDDEMAKIGMEILQGSTIMFRHDGMVGIRFAD</sequence>
<accession>A0A9X2L8X9</accession>
<dbReference type="EMBL" id="JANIBC010000004">
    <property type="protein sequence ID" value="MCQ8185230.1"/>
    <property type="molecule type" value="Genomic_DNA"/>
</dbReference>
<organism evidence="1 2">
    <name type="scientific">Parvularcula maris</name>
    <dbReference type="NCBI Taxonomy" id="2965077"/>
    <lineage>
        <taxon>Bacteria</taxon>
        <taxon>Pseudomonadati</taxon>
        <taxon>Pseudomonadota</taxon>
        <taxon>Alphaproteobacteria</taxon>
        <taxon>Parvularculales</taxon>
        <taxon>Parvularculaceae</taxon>
        <taxon>Parvularcula</taxon>
    </lineage>
</organism>
<dbReference type="RefSeq" id="WP_256619098.1">
    <property type="nucleotide sequence ID" value="NZ_JANIBC010000004.1"/>
</dbReference>
<protein>
    <submittedName>
        <fullName evidence="1">Uncharacterized protein</fullName>
    </submittedName>
</protein>
<name>A0A9X2L8X9_9PROT</name>
<comment type="caution">
    <text evidence="1">The sequence shown here is derived from an EMBL/GenBank/DDBJ whole genome shotgun (WGS) entry which is preliminary data.</text>
</comment>
<evidence type="ECO:0000313" key="2">
    <source>
        <dbReference type="Proteomes" id="UP001142610"/>
    </source>
</evidence>
<keyword evidence="2" id="KW-1185">Reference proteome</keyword>
<dbReference type="AlphaFoldDB" id="A0A9X2L8X9"/>
<dbReference type="Proteomes" id="UP001142610">
    <property type="component" value="Unassembled WGS sequence"/>
</dbReference>
<evidence type="ECO:0000313" key="1">
    <source>
        <dbReference type="EMBL" id="MCQ8185230.1"/>
    </source>
</evidence>
<gene>
    <name evidence="1" type="ORF">NOG11_07475</name>
</gene>